<dbReference type="EMBL" id="JAYRBN010000109">
    <property type="protein sequence ID" value="KAL2726179.1"/>
    <property type="molecule type" value="Genomic_DNA"/>
</dbReference>
<name>A0ABD2AZY6_VESMC</name>
<sequence length="108" mass="12483">MIFRSNSRNEGREIQTDTTFLDNEEIARSYKEVAKRYKIGKLILENFKMLSELQGIRRRTTMTTTTTTTTTMATISSRRKGYEKTSGCGGVRLPCTRYTRICEPVWSL</sequence>
<accession>A0ABD2AZY6</accession>
<evidence type="ECO:0000313" key="2">
    <source>
        <dbReference type="Proteomes" id="UP001607303"/>
    </source>
</evidence>
<protein>
    <submittedName>
        <fullName evidence="1">Uncharacterized protein</fullName>
    </submittedName>
</protein>
<keyword evidence="2" id="KW-1185">Reference proteome</keyword>
<organism evidence="1 2">
    <name type="scientific">Vespula maculifrons</name>
    <name type="common">Eastern yellow jacket</name>
    <name type="synonym">Wasp</name>
    <dbReference type="NCBI Taxonomy" id="7453"/>
    <lineage>
        <taxon>Eukaryota</taxon>
        <taxon>Metazoa</taxon>
        <taxon>Ecdysozoa</taxon>
        <taxon>Arthropoda</taxon>
        <taxon>Hexapoda</taxon>
        <taxon>Insecta</taxon>
        <taxon>Pterygota</taxon>
        <taxon>Neoptera</taxon>
        <taxon>Endopterygota</taxon>
        <taxon>Hymenoptera</taxon>
        <taxon>Apocrita</taxon>
        <taxon>Aculeata</taxon>
        <taxon>Vespoidea</taxon>
        <taxon>Vespidae</taxon>
        <taxon>Vespinae</taxon>
        <taxon>Vespula</taxon>
    </lineage>
</organism>
<reference evidence="1 2" key="1">
    <citation type="journal article" date="2024" name="Ann. Entomol. Soc. Am.">
        <title>Genomic analyses of the southern and eastern yellowjacket wasps (Hymenoptera: Vespidae) reveal evolutionary signatures of social life.</title>
        <authorList>
            <person name="Catto M.A."/>
            <person name="Caine P.B."/>
            <person name="Orr S.E."/>
            <person name="Hunt B.G."/>
            <person name="Goodisman M.A.D."/>
        </authorList>
    </citation>
    <scope>NUCLEOTIDE SEQUENCE [LARGE SCALE GENOMIC DNA]</scope>
    <source>
        <strain evidence="1">232</strain>
        <tissue evidence="1">Head and thorax</tissue>
    </source>
</reference>
<dbReference type="Proteomes" id="UP001607303">
    <property type="component" value="Unassembled WGS sequence"/>
</dbReference>
<comment type="caution">
    <text evidence="1">The sequence shown here is derived from an EMBL/GenBank/DDBJ whole genome shotgun (WGS) entry which is preliminary data.</text>
</comment>
<dbReference type="AlphaFoldDB" id="A0ABD2AZY6"/>
<evidence type="ECO:0000313" key="1">
    <source>
        <dbReference type="EMBL" id="KAL2726179.1"/>
    </source>
</evidence>
<proteinExistence type="predicted"/>
<gene>
    <name evidence="1" type="ORF">V1477_017993</name>
</gene>